<gene>
    <name evidence="2" type="ORF">A4A49_29592</name>
</gene>
<dbReference type="PANTHER" id="PTHR31672">
    <property type="entry name" value="BNACNNG10540D PROTEIN"/>
    <property type="match status" value="1"/>
</dbReference>
<dbReference type="Proteomes" id="UP000187609">
    <property type="component" value="Unassembled WGS sequence"/>
</dbReference>
<dbReference type="InterPro" id="IPR050796">
    <property type="entry name" value="SCF_F-box_component"/>
</dbReference>
<evidence type="ECO:0000313" key="2">
    <source>
        <dbReference type="EMBL" id="OIT31743.1"/>
    </source>
</evidence>
<dbReference type="SMR" id="A0A314KR38"/>
<dbReference type="Gramene" id="OIT31743">
    <property type="protein sequence ID" value="OIT31743"/>
    <property type="gene ID" value="A4A49_29592"/>
</dbReference>
<evidence type="ECO:0000313" key="3">
    <source>
        <dbReference type="Proteomes" id="UP000187609"/>
    </source>
</evidence>
<dbReference type="STRING" id="49451.A0A314KR38"/>
<dbReference type="NCBIfam" id="TIGR01640">
    <property type="entry name" value="F_box_assoc_1"/>
    <property type="match status" value="1"/>
</dbReference>
<dbReference type="EMBL" id="MJEQ01001205">
    <property type="protein sequence ID" value="OIT31743.1"/>
    <property type="molecule type" value="Genomic_DNA"/>
</dbReference>
<dbReference type="InterPro" id="IPR036047">
    <property type="entry name" value="F-box-like_dom_sf"/>
</dbReference>
<dbReference type="OrthoDB" id="591557at2759"/>
<organism evidence="2 3">
    <name type="scientific">Nicotiana attenuata</name>
    <name type="common">Coyote tobacco</name>
    <dbReference type="NCBI Taxonomy" id="49451"/>
    <lineage>
        <taxon>Eukaryota</taxon>
        <taxon>Viridiplantae</taxon>
        <taxon>Streptophyta</taxon>
        <taxon>Embryophyta</taxon>
        <taxon>Tracheophyta</taxon>
        <taxon>Spermatophyta</taxon>
        <taxon>Magnoliopsida</taxon>
        <taxon>eudicotyledons</taxon>
        <taxon>Gunneridae</taxon>
        <taxon>Pentapetalae</taxon>
        <taxon>asterids</taxon>
        <taxon>lamiids</taxon>
        <taxon>Solanales</taxon>
        <taxon>Solanaceae</taxon>
        <taxon>Nicotianoideae</taxon>
        <taxon>Nicotianeae</taxon>
        <taxon>Nicotiana</taxon>
    </lineage>
</organism>
<sequence>MENQKPIIIQISGENPTKFSQDLLQLSCLPDEIIIEILIRLPVKSLLKLRCVSKSWLSLLSSPHFMNTQIKFSVQDYRNVNLRLAIVASVSGLVGKMSSIYSIVCEKNSSMNVANLDYTLKAPIGSAKFVGSCNGLLCLTAVSLKMILWNPSTGKYKEFQDSFVQCGVSYYVRYGFGYDSSNDDYKVVKIFSFPKDEGKYENVVKIYSSRANSWTMIEGFNSGYVNAQSGLFANVALHWEVSQCRDSGASKEIMTFDLATETYGVMALPRCGNGNGNGDFSWMLSVLGGRLVACCNYYPDKTDLWVMKEYSMEKSWTKLVSLSSPFGRMGYISPLFVSENGDEVLVKLGTDISLYNSRNASYKSLDIHSSGRCLQVQAVTYVESLASPHVGDDK</sequence>
<keyword evidence="3" id="KW-1185">Reference proteome</keyword>
<dbReference type="InterPro" id="IPR017451">
    <property type="entry name" value="F-box-assoc_interact_dom"/>
</dbReference>
<dbReference type="PANTHER" id="PTHR31672:SF13">
    <property type="entry name" value="F-BOX PROTEIN CPR30-LIKE"/>
    <property type="match status" value="1"/>
</dbReference>
<proteinExistence type="predicted"/>
<dbReference type="InterPro" id="IPR006527">
    <property type="entry name" value="F-box-assoc_dom_typ1"/>
</dbReference>
<dbReference type="PROSITE" id="PS50181">
    <property type="entry name" value="FBOX"/>
    <property type="match status" value="1"/>
</dbReference>
<dbReference type="Pfam" id="PF07734">
    <property type="entry name" value="FBA_1"/>
    <property type="match status" value="1"/>
</dbReference>
<dbReference type="AlphaFoldDB" id="A0A314KR38"/>
<dbReference type="SUPFAM" id="SSF81383">
    <property type="entry name" value="F-box domain"/>
    <property type="match status" value="1"/>
</dbReference>
<protein>
    <submittedName>
        <fullName evidence="2">F-boxkelch-repeat protein</fullName>
    </submittedName>
</protein>
<feature type="domain" description="F-box" evidence="1">
    <location>
        <begin position="23"/>
        <end position="69"/>
    </location>
</feature>
<dbReference type="Gene3D" id="1.20.1280.50">
    <property type="match status" value="1"/>
</dbReference>
<reference evidence="2" key="1">
    <citation type="submission" date="2016-11" db="EMBL/GenBank/DDBJ databases">
        <title>The genome of Nicotiana attenuata.</title>
        <authorList>
            <person name="Xu S."/>
            <person name="Brockmoeller T."/>
            <person name="Gaquerel E."/>
            <person name="Navarro A."/>
            <person name="Kuhl H."/>
            <person name="Gase K."/>
            <person name="Ling Z."/>
            <person name="Zhou W."/>
            <person name="Kreitzer C."/>
            <person name="Stanke M."/>
            <person name="Tang H."/>
            <person name="Lyons E."/>
            <person name="Pandey P."/>
            <person name="Pandey S.P."/>
            <person name="Timmermann B."/>
            <person name="Baldwin I.T."/>
        </authorList>
    </citation>
    <scope>NUCLEOTIDE SEQUENCE [LARGE SCALE GENOMIC DNA]</scope>
    <source>
        <strain evidence="2">UT</strain>
    </source>
</reference>
<dbReference type="SMART" id="SM00256">
    <property type="entry name" value="FBOX"/>
    <property type="match status" value="1"/>
</dbReference>
<dbReference type="KEGG" id="nau:109208288"/>
<dbReference type="Pfam" id="PF00646">
    <property type="entry name" value="F-box"/>
    <property type="match status" value="1"/>
</dbReference>
<comment type="caution">
    <text evidence="2">The sequence shown here is derived from an EMBL/GenBank/DDBJ whole genome shotgun (WGS) entry which is preliminary data.</text>
</comment>
<name>A0A314KR38_NICAT</name>
<accession>A0A314KR38</accession>
<dbReference type="InterPro" id="IPR001810">
    <property type="entry name" value="F-box_dom"/>
</dbReference>
<evidence type="ECO:0000259" key="1">
    <source>
        <dbReference type="PROSITE" id="PS50181"/>
    </source>
</evidence>